<keyword evidence="6" id="KW-0418">Kinase</keyword>
<dbReference type="AlphaFoldDB" id="A0A857J1N1"/>
<keyword evidence="1" id="KW-0433">Leucine-rich repeat</keyword>
<gene>
    <name evidence="6" type="ORF">GT347_02715</name>
</gene>
<dbReference type="PROSITE" id="PS50011">
    <property type="entry name" value="PROTEIN_KINASE_DOM"/>
    <property type="match status" value="1"/>
</dbReference>
<keyword evidence="3" id="KW-0067">ATP-binding</keyword>
<dbReference type="SUPFAM" id="SSF56112">
    <property type="entry name" value="Protein kinase-like (PK-like)"/>
    <property type="match status" value="1"/>
</dbReference>
<evidence type="ECO:0000256" key="1">
    <source>
        <dbReference type="ARBA" id="ARBA00022614"/>
    </source>
</evidence>
<protein>
    <submittedName>
        <fullName evidence="6">Protein kinase</fullName>
    </submittedName>
</protein>
<dbReference type="SMART" id="SM00369">
    <property type="entry name" value="LRR_TYP"/>
    <property type="match status" value="5"/>
</dbReference>
<dbReference type="RefSeq" id="WP_160550510.1">
    <property type="nucleotide sequence ID" value="NZ_CP047650.1"/>
</dbReference>
<proteinExistence type="predicted"/>
<reference evidence="6 7" key="1">
    <citation type="submission" date="2020-01" db="EMBL/GenBank/DDBJ databases">
        <title>Genome sequencing of strain KACC 21265.</title>
        <authorList>
            <person name="Heo J."/>
            <person name="Kim S.-J."/>
            <person name="Kim J.-S."/>
            <person name="Hong S.-B."/>
            <person name="Kwon S.-W."/>
        </authorList>
    </citation>
    <scope>NUCLEOTIDE SEQUENCE [LARGE SCALE GENOMIC DNA]</scope>
    <source>
        <strain evidence="6 7">KACC 21265</strain>
    </source>
</reference>
<feature type="region of interest" description="Disordered" evidence="4">
    <location>
        <begin position="447"/>
        <end position="468"/>
    </location>
</feature>
<dbReference type="SUPFAM" id="SSF52058">
    <property type="entry name" value="L domain-like"/>
    <property type="match status" value="1"/>
</dbReference>
<evidence type="ECO:0000256" key="4">
    <source>
        <dbReference type="SAM" id="MobiDB-lite"/>
    </source>
</evidence>
<dbReference type="EMBL" id="CP047650">
    <property type="protein sequence ID" value="QHI96992.1"/>
    <property type="molecule type" value="Genomic_DNA"/>
</dbReference>
<dbReference type="Pfam" id="PF13855">
    <property type="entry name" value="LRR_8"/>
    <property type="match status" value="2"/>
</dbReference>
<evidence type="ECO:0000259" key="5">
    <source>
        <dbReference type="PROSITE" id="PS50011"/>
    </source>
</evidence>
<dbReference type="InterPro" id="IPR001611">
    <property type="entry name" value="Leu-rich_rpt"/>
</dbReference>
<sequence>MEAQDTTHARLLAGELKGLKRLDLSCGLTGFPPEIFELADSLEVLNLSGNQLSELPHDLHRLHRLQVLFCSGNRFTELPTALGACTSLETVGFKSNSIRQVDARALPASLRWLILTDNRIEELPAELGQRPRLQKLMLAGNRLRALPPSLAHCLQLELIRIAANPLESLPDWLTALPRLAWIACAGTPCAPDLGSPALPEIAWDRLTLEAVLGEGASGVIHQAQQRHGDGPRPVAVKIFKGAVTSDGWPADEMAACMAAGLHPQLVGAQGRIAGHPQRRQGLVMPLVDSSFQVLAGPPSLASCTRDVYPERAAFSPATALRIALDIARAVAHLHQRGILHGDLYAHNILVGPEGAALLGDFGAASRFSTEAGATRSTTLQRLEARAFGCLLEELCQRCDAPATDPALQTLVALRDRCLHEQVDTRPSFAELVQTLAVASQALSAGGSARGQARTVQRELQPETGAGRR</sequence>
<feature type="binding site" evidence="3">
    <location>
        <position position="237"/>
    </location>
    <ligand>
        <name>ATP</name>
        <dbReference type="ChEBI" id="CHEBI:30616"/>
    </ligand>
</feature>
<dbReference type="Proteomes" id="UP000464787">
    <property type="component" value="Chromosome"/>
</dbReference>
<feature type="domain" description="Protein kinase" evidence="5">
    <location>
        <begin position="206"/>
        <end position="468"/>
    </location>
</feature>
<evidence type="ECO:0000256" key="2">
    <source>
        <dbReference type="ARBA" id="ARBA00022737"/>
    </source>
</evidence>
<organism evidence="6 7">
    <name type="scientific">Xylophilus rhododendri</name>
    <dbReference type="NCBI Taxonomy" id="2697032"/>
    <lineage>
        <taxon>Bacteria</taxon>
        <taxon>Pseudomonadati</taxon>
        <taxon>Pseudomonadota</taxon>
        <taxon>Betaproteobacteria</taxon>
        <taxon>Burkholderiales</taxon>
        <taxon>Xylophilus</taxon>
    </lineage>
</organism>
<evidence type="ECO:0000256" key="3">
    <source>
        <dbReference type="PROSITE-ProRule" id="PRU10141"/>
    </source>
</evidence>
<keyword evidence="7" id="KW-1185">Reference proteome</keyword>
<dbReference type="InterPro" id="IPR003591">
    <property type="entry name" value="Leu-rich_rpt_typical-subtyp"/>
</dbReference>
<dbReference type="InterPro" id="IPR032675">
    <property type="entry name" value="LRR_dom_sf"/>
</dbReference>
<dbReference type="Pfam" id="PF07714">
    <property type="entry name" value="PK_Tyr_Ser-Thr"/>
    <property type="match status" value="1"/>
</dbReference>
<evidence type="ECO:0000313" key="7">
    <source>
        <dbReference type="Proteomes" id="UP000464787"/>
    </source>
</evidence>
<dbReference type="PANTHER" id="PTHR48051:SF1">
    <property type="entry name" value="RAS SUPPRESSOR PROTEIN 1"/>
    <property type="match status" value="1"/>
</dbReference>
<dbReference type="SMART" id="SM00364">
    <property type="entry name" value="LRR_BAC"/>
    <property type="match status" value="5"/>
</dbReference>
<dbReference type="InterPro" id="IPR001245">
    <property type="entry name" value="Ser-Thr/Tyr_kinase_cat_dom"/>
</dbReference>
<keyword evidence="6" id="KW-0808">Transferase</keyword>
<dbReference type="PROSITE" id="PS51450">
    <property type="entry name" value="LRR"/>
    <property type="match status" value="2"/>
</dbReference>
<evidence type="ECO:0000313" key="6">
    <source>
        <dbReference type="EMBL" id="QHI96992.1"/>
    </source>
</evidence>
<name>A0A857J1N1_9BURK</name>
<dbReference type="CDD" id="cd00180">
    <property type="entry name" value="PKc"/>
    <property type="match status" value="1"/>
</dbReference>
<keyword evidence="2" id="KW-0677">Repeat</keyword>
<dbReference type="PANTHER" id="PTHR48051">
    <property type="match status" value="1"/>
</dbReference>
<dbReference type="InterPro" id="IPR000719">
    <property type="entry name" value="Prot_kinase_dom"/>
</dbReference>
<dbReference type="Gene3D" id="3.80.10.10">
    <property type="entry name" value="Ribonuclease Inhibitor"/>
    <property type="match status" value="1"/>
</dbReference>
<dbReference type="PROSITE" id="PS00107">
    <property type="entry name" value="PROTEIN_KINASE_ATP"/>
    <property type="match status" value="1"/>
</dbReference>
<dbReference type="InterPro" id="IPR050216">
    <property type="entry name" value="LRR_domain-containing"/>
</dbReference>
<accession>A0A857J1N1</accession>
<dbReference type="KEGG" id="xyk:GT347_02715"/>
<dbReference type="GO" id="GO:0004672">
    <property type="term" value="F:protein kinase activity"/>
    <property type="evidence" value="ECO:0007669"/>
    <property type="project" value="InterPro"/>
</dbReference>
<dbReference type="InterPro" id="IPR011009">
    <property type="entry name" value="Kinase-like_dom_sf"/>
</dbReference>
<dbReference type="InterPro" id="IPR017441">
    <property type="entry name" value="Protein_kinase_ATP_BS"/>
</dbReference>
<dbReference type="GO" id="GO:0005737">
    <property type="term" value="C:cytoplasm"/>
    <property type="evidence" value="ECO:0007669"/>
    <property type="project" value="TreeGrafter"/>
</dbReference>
<dbReference type="GO" id="GO:0005524">
    <property type="term" value="F:ATP binding"/>
    <property type="evidence" value="ECO:0007669"/>
    <property type="project" value="UniProtKB-UniRule"/>
</dbReference>
<dbReference type="Gene3D" id="1.10.510.10">
    <property type="entry name" value="Transferase(Phosphotransferase) domain 1"/>
    <property type="match status" value="1"/>
</dbReference>
<keyword evidence="3" id="KW-0547">Nucleotide-binding</keyword>